<evidence type="ECO:0000256" key="2">
    <source>
        <dbReference type="ARBA" id="ARBA00022598"/>
    </source>
</evidence>
<comment type="subunit">
    <text evidence="7">Homodimer.</text>
</comment>
<dbReference type="InterPro" id="IPR047089">
    <property type="entry name" value="Asp-tRNA-ligase_1_N"/>
</dbReference>
<dbReference type="Proteomes" id="UP000011980">
    <property type="component" value="Unassembled WGS sequence"/>
</dbReference>
<keyword evidence="7" id="KW-0963">Cytoplasm</keyword>
<accession>M6FDJ5</accession>
<feature type="binding site" evidence="7">
    <location>
        <position position="238"/>
    </location>
    <ligand>
        <name>ATP</name>
        <dbReference type="ChEBI" id="CHEBI:30616"/>
    </ligand>
</feature>
<sequence length="601" mass="69122">MKHWIQENYKNRSWAGELNESQEGKKIVLYGWSFRFRDQGGVIFIDLRDRTGIVQVVARKELLGDSFSLAEKVRSEYVLAVRGTLKKRDSESINPRMQTGTIEIVLDQLEILNVAKTPPFSLDEFDDVSEELKLKYRYLDFRREELKNRMIKRHEFIFAIRNYLNKRKFVEIETPILNKSTPEGARDFLVPSRLNPNQFYALPQSPQIFKQILMVGGMERYFQIVKCFRDEDLRADRQPEFTQLDMEFSFVSQEEILSEIEGLVATIYKEVFNIQLNVPFPRMTYKTAVEEYGSDKPDLRFGMKLVDVSEIVKDCDFNVFSGAVKNGGTVKVVCVPGGSIISRKEIEDYTAWLNRDYKAKGLAYMKHGTEGLESAITKRFKKEELEAISKICGSKEGDMLFFGADEREIVNHSLGALRLKLSERFETPKENEINVTWIVDFPMFEWNKDHKRWDALHHPFTSPSDESIPFFESMETLQKNAGNATAKAYDLVMNGVEIGGGSIRIHSREIQNQVFQVLGINEEEAKEKFGFLLEALEFGAPPHGGLAFGIDRMLMLLTQGKSIRDVIAFPKTQKGLCLMSECPSPVEERQLQELKIKLAKV</sequence>
<dbReference type="NCBIfam" id="NF001750">
    <property type="entry name" value="PRK00476.1"/>
    <property type="match status" value="1"/>
</dbReference>
<dbReference type="PRINTS" id="PR01042">
    <property type="entry name" value="TRNASYNTHASP"/>
</dbReference>
<protein>
    <recommendedName>
        <fullName evidence="7">Aspartate--tRNA ligase</fullName>
        <ecNumber evidence="7">6.1.1.12</ecNumber>
    </recommendedName>
    <alternativeName>
        <fullName evidence="7">Aspartyl-tRNA synthetase</fullName>
        <shortName evidence="7">AspRS</shortName>
    </alternativeName>
</protein>
<dbReference type="EMBL" id="ANCE01000068">
    <property type="protein sequence ID" value="EMK25162.1"/>
    <property type="molecule type" value="Genomic_DNA"/>
</dbReference>
<dbReference type="Pfam" id="PF02938">
    <property type="entry name" value="GAD"/>
    <property type="match status" value="1"/>
</dbReference>
<reference evidence="9 10" key="1">
    <citation type="submission" date="2013-01" db="EMBL/GenBank/DDBJ databases">
        <authorList>
            <person name="Harkins D.M."/>
            <person name="Durkin A.S."/>
            <person name="Brinkac L.M."/>
            <person name="Haft D.H."/>
            <person name="Selengut J.D."/>
            <person name="Sanka R."/>
            <person name="DePew J."/>
            <person name="Purushe J."/>
            <person name="Galloway R.L."/>
            <person name="Vinetz J.M."/>
            <person name="Sutton G.G."/>
            <person name="Nierman W.C."/>
            <person name="Fouts D.E."/>
        </authorList>
    </citation>
    <scope>NUCLEOTIDE SEQUENCE [LARGE SCALE GENOMIC DNA]</scope>
    <source>
        <strain evidence="9 10">Nikolaevo</strain>
    </source>
</reference>
<dbReference type="Gene3D" id="3.30.1360.30">
    <property type="entry name" value="GAD-like domain"/>
    <property type="match status" value="1"/>
</dbReference>
<comment type="similarity">
    <text evidence="1 7">Belongs to the class-II aminoacyl-tRNA synthetase family. Type 1 subfamily.</text>
</comment>
<comment type="subcellular location">
    <subcellularLocation>
        <location evidence="7">Cytoplasm</location>
    </subcellularLocation>
</comment>
<proteinExistence type="inferred from homology"/>
<dbReference type="InterPro" id="IPR045864">
    <property type="entry name" value="aa-tRNA-synth_II/BPL/LPL"/>
</dbReference>
<dbReference type="InterPro" id="IPR004115">
    <property type="entry name" value="GAD-like_sf"/>
</dbReference>
<keyword evidence="2 7" id="KW-0436">Ligase</keyword>
<dbReference type="InterPro" id="IPR004364">
    <property type="entry name" value="Aa-tRNA-synt_II"/>
</dbReference>
<dbReference type="InterPro" id="IPR004524">
    <property type="entry name" value="Asp-tRNA-ligase_1"/>
</dbReference>
<keyword evidence="6 7" id="KW-0030">Aminoacyl-tRNA synthetase</keyword>
<comment type="caution">
    <text evidence="7">Lacks conserved residue(s) required for the propagation of feature annotation.</text>
</comment>
<feature type="region of interest" description="Aspartate" evidence="7">
    <location>
        <begin position="207"/>
        <end position="210"/>
    </location>
</feature>
<dbReference type="InterPro" id="IPR002312">
    <property type="entry name" value="Asp/Asn-tRNA-synth_IIb"/>
</dbReference>
<dbReference type="GO" id="GO:0005737">
    <property type="term" value="C:cytoplasm"/>
    <property type="evidence" value="ECO:0007669"/>
    <property type="project" value="UniProtKB-SubCell"/>
</dbReference>
<feature type="binding site" evidence="7">
    <location>
        <begin position="549"/>
        <end position="552"/>
    </location>
    <ligand>
        <name>ATP</name>
        <dbReference type="ChEBI" id="CHEBI:30616"/>
    </ligand>
</feature>
<feature type="binding site" evidence="7">
    <location>
        <position position="497"/>
    </location>
    <ligand>
        <name>ATP</name>
        <dbReference type="ChEBI" id="CHEBI:30616"/>
    </ligand>
</feature>
<dbReference type="InterPro" id="IPR012340">
    <property type="entry name" value="NA-bd_OB-fold"/>
</dbReference>
<dbReference type="CDD" id="cd00777">
    <property type="entry name" value="AspRS_core"/>
    <property type="match status" value="1"/>
</dbReference>
<evidence type="ECO:0000256" key="1">
    <source>
        <dbReference type="ARBA" id="ARBA00006303"/>
    </source>
</evidence>
<dbReference type="SUPFAM" id="SSF55681">
    <property type="entry name" value="Class II aaRS and biotin synthetases"/>
    <property type="match status" value="1"/>
</dbReference>
<dbReference type="RefSeq" id="WP_020762900.1">
    <property type="nucleotide sequence ID" value="NZ_ANCE01000068.1"/>
</dbReference>
<evidence type="ECO:0000256" key="7">
    <source>
        <dbReference type="HAMAP-Rule" id="MF_00044"/>
    </source>
</evidence>
<feature type="binding site" evidence="7">
    <location>
        <position position="229"/>
    </location>
    <ligand>
        <name>L-aspartate</name>
        <dbReference type="ChEBI" id="CHEBI:29991"/>
    </ligand>
</feature>
<keyword evidence="4 7" id="KW-0067">ATP-binding</keyword>
<dbReference type="EC" id="6.1.1.12" evidence="7"/>
<keyword evidence="3 7" id="KW-0547">Nucleotide-binding</keyword>
<dbReference type="SUPFAM" id="SSF50249">
    <property type="entry name" value="Nucleic acid-binding proteins"/>
    <property type="match status" value="1"/>
</dbReference>
<evidence type="ECO:0000256" key="5">
    <source>
        <dbReference type="ARBA" id="ARBA00022917"/>
    </source>
</evidence>
<dbReference type="CDD" id="cd04317">
    <property type="entry name" value="EcAspRS_like_N"/>
    <property type="match status" value="1"/>
</dbReference>
<dbReference type="SUPFAM" id="SSF55261">
    <property type="entry name" value="GAD domain-like"/>
    <property type="match status" value="1"/>
</dbReference>
<feature type="binding site" evidence="7">
    <location>
        <position position="504"/>
    </location>
    <ligand>
        <name>L-aspartate</name>
        <dbReference type="ChEBI" id="CHEBI:29991"/>
    </ligand>
</feature>
<evidence type="ECO:0000256" key="3">
    <source>
        <dbReference type="ARBA" id="ARBA00022741"/>
    </source>
</evidence>
<evidence type="ECO:0000256" key="4">
    <source>
        <dbReference type="ARBA" id="ARBA00022840"/>
    </source>
</evidence>
<evidence type="ECO:0000259" key="8">
    <source>
        <dbReference type="PROSITE" id="PS50862"/>
    </source>
</evidence>
<dbReference type="InterPro" id="IPR029351">
    <property type="entry name" value="GAD_dom"/>
</dbReference>
<dbReference type="InterPro" id="IPR004365">
    <property type="entry name" value="NA-bd_OB_tRNA"/>
</dbReference>
<dbReference type="PANTHER" id="PTHR22594">
    <property type="entry name" value="ASPARTYL/LYSYL-TRNA SYNTHETASE"/>
    <property type="match status" value="1"/>
</dbReference>
<dbReference type="InterPro" id="IPR047090">
    <property type="entry name" value="AspRS_core"/>
</dbReference>
<feature type="binding site" evidence="7">
    <location>
        <position position="457"/>
    </location>
    <ligand>
        <name>L-aspartate</name>
        <dbReference type="ChEBI" id="CHEBI:29991"/>
    </ligand>
</feature>
<comment type="catalytic activity">
    <reaction evidence="7">
        <text>tRNA(Asp) + L-aspartate + ATP = L-aspartyl-tRNA(Asp) + AMP + diphosphate</text>
        <dbReference type="Rhea" id="RHEA:19649"/>
        <dbReference type="Rhea" id="RHEA-COMP:9660"/>
        <dbReference type="Rhea" id="RHEA-COMP:9678"/>
        <dbReference type="ChEBI" id="CHEBI:29991"/>
        <dbReference type="ChEBI" id="CHEBI:30616"/>
        <dbReference type="ChEBI" id="CHEBI:33019"/>
        <dbReference type="ChEBI" id="CHEBI:78442"/>
        <dbReference type="ChEBI" id="CHEBI:78516"/>
        <dbReference type="ChEBI" id="CHEBI:456215"/>
        <dbReference type="EC" id="6.1.1.12"/>
    </reaction>
</comment>
<dbReference type="NCBIfam" id="TIGR00459">
    <property type="entry name" value="aspS_bact"/>
    <property type="match status" value="1"/>
</dbReference>
<evidence type="ECO:0000313" key="10">
    <source>
        <dbReference type="Proteomes" id="UP000011980"/>
    </source>
</evidence>
<dbReference type="InterPro" id="IPR006195">
    <property type="entry name" value="aa-tRNA-synth_II"/>
</dbReference>
<dbReference type="Gene3D" id="2.40.50.140">
    <property type="entry name" value="Nucleic acid-binding proteins"/>
    <property type="match status" value="1"/>
</dbReference>
<evidence type="ECO:0000256" key="6">
    <source>
        <dbReference type="ARBA" id="ARBA00023146"/>
    </source>
</evidence>
<dbReference type="PATRIC" id="fig|1240687.3.peg.1158"/>
<dbReference type="GO" id="GO:0005524">
    <property type="term" value="F:ATP binding"/>
    <property type="evidence" value="ECO:0007669"/>
    <property type="project" value="UniProtKB-UniRule"/>
</dbReference>
<dbReference type="Pfam" id="PF01336">
    <property type="entry name" value="tRNA_anti-codon"/>
    <property type="match status" value="1"/>
</dbReference>
<feature type="binding site" evidence="7">
    <location>
        <begin position="229"/>
        <end position="231"/>
    </location>
    <ligand>
        <name>ATP</name>
        <dbReference type="ChEBI" id="CHEBI:30616"/>
    </ligand>
</feature>
<keyword evidence="5 7" id="KW-0648">Protein biosynthesis</keyword>
<dbReference type="AlphaFoldDB" id="M6FDJ5"/>
<feature type="binding site" evidence="7">
    <location>
        <position position="183"/>
    </location>
    <ligand>
        <name>L-aspartate</name>
        <dbReference type="ChEBI" id="CHEBI:29991"/>
    </ligand>
</feature>
<dbReference type="PANTHER" id="PTHR22594:SF5">
    <property type="entry name" value="ASPARTATE--TRNA LIGASE, MITOCHONDRIAL"/>
    <property type="match status" value="1"/>
</dbReference>
<organism evidence="9 10">
    <name type="scientific">Leptospira kirschneri serovar Bulgarica str. Nikolaevo</name>
    <dbReference type="NCBI Taxonomy" id="1240687"/>
    <lineage>
        <taxon>Bacteria</taxon>
        <taxon>Pseudomonadati</taxon>
        <taxon>Spirochaetota</taxon>
        <taxon>Spirochaetia</taxon>
        <taxon>Leptospirales</taxon>
        <taxon>Leptospiraceae</taxon>
        <taxon>Leptospira</taxon>
    </lineage>
</organism>
<dbReference type="GO" id="GO:0006422">
    <property type="term" value="P:aspartyl-tRNA aminoacylation"/>
    <property type="evidence" value="ECO:0007669"/>
    <property type="project" value="UniProtKB-UniRule"/>
</dbReference>
<dbReference type="GO" id="GO:0003676">
    <property type="term" value="F:nucleic acid binding"/>
    <property type="evidence" value="ECO:0007669"/>
    <property type="project" value="InterPro"/>
</dbReference>
<name>M6FDJ5_9LEPT</name>
<feature type="domain" description="Aminoacyl-transfer RNA synthetases class-II family profile" evidence="8">
    <location>
        <begin position="159"/>
        <end position="570"/>
    </location>
</feature>
<dbReference type="OrthoDB" id="9802326at2"/>
<comment type="caution">
    <text evidence="9">The sequence shown here is derived from an EMBL/GenBank/DDBJ whole genome shotgun (WGS) entry which is preliminary data.</text>
</comment>
<gene>
    <name evidence="7 9" type="primary">aspS</name>
    <name evidence="9" type="ORF">LEP1GSC008_4473</name>
</gene>
<dbReference type="Pfam" id="PF00152">
    <property type="entry name" value="tRNA-synt_2"/>
    <property type="match status" value="1"/>
</dbReference>
<evidence type="ECO:0000313" key="9">
    <source>
        <dbReference type="EMBL" id="EMK25162.1"/>
    </source>
</evidence>
<dbReference type="PROSITE" id="PS50862">
    <property type="entry name" value="AA_TRNA_LIGASE_II"/>
    <property type="match status" value="1"/>
</dbReference>
<dbReference type="HAMAP" id="MF_00044">
    <property type="entry name" value="Asp_tRNA_synth_type1"/>
    <property type="match status" value="1"/>
</dbReference>
<dbReference type="Gene3D" id="3.30.930.10">
    <property type="entry name" value="Bira Bifunctional Protein, Domain 2"/>
    <property type="match status" value="1"/>
</dbReference>
<dbReference type="GO" id="GO:0004815">
    <property type="term" value="F:aspartate-tRNA ligase activity"/>
    <property type="evidence" value="ECO:0007669"/>
    <property type="project" value="UniProtKB-UniRule"/>
</dbReference>
<comment type="function">
    <text evidence="7">Catalyzes the attachment of L-aspartate to tRNA(Asp) in a two-step reaction: L-aspartate is first activated by ATP to form Asp-AMP and then transferred to the acceptor end of tRNA(Asp).</text>
</comment>